<dbReference type="GO" id="GO:0140664">
    <property type="term" value="F:ATP-dependent DNA damage sensor activity"/>
    <property type="evidence" value="ECO:0007669"/>
    <property type="project" value="InterPro"/>
</dbReference>
<dbReference type="InterPro" id="IPR041166">
    <property type="entry name" value="Rubredoxin_2"/>
</dbReference>
<evidence type="ECO:0000256" key="5">
    <source>
        <dbReference type="ARBA" id="ARBA00022801"/>
    </source>
</evidence>
<evidence type="ECO:0000256" key="9">
    <source>
        <dbReference type="ARBA" id="ARBA00023125"/>
    </source>
</evidence>
<dbReference type="InterPro" id="IPR014721">
    <property type="entry name" value="Ribsml_uS5_D2-typ_fold_subgr"/>
</dbReference>
<protein>
    <recommendedName>
        <fullName evidence="11 12">DNA repair protein RadA</fullName>
    </recommendedName>
</protein>
<evidence type="ECO:0000256" key="12">
    <source>
        <dbReference type="NCBIfam" id="TIGR00416"/>
    </source>
</evidence>
<dbReference type="HAMAP" id="MF_01498">
    <property type="entry name" value="RadA_bact"/>
    <property type="match status" value="1"/>
</dbReference>
<name>A0A345YIJ8_9SPHN</name>
<dbReference type="Pfam" id="PF13541">
    <property type="entry name" value="ChlI"/>
    <property type="match status" value="1"/>
</dbReference>
<evidence type="ECO:0000259" key="14">
    <source>
        <dbReference type="PROSITE" id="PS50162"/>
    </source>
</evidence>
<keyword evidence="16" id="KW-1185">Reference proteome</keyword>
<comment type="function">
    <text evidence="13">DNA-dependent ATPase involved in processing of recombination intermediates, plays a role in repairing DNA breaks. Stimulates the branch migration of RecA-mediated strand transfer reactions, allowing the 3' invading strand to extend heteroduplex DNA faster. Binds ssDNA in the presence of ADP but not other nucleotides, has ATPase activity that is stimulated by ssDNA and various branched DNA structures, but inhibited by SSB. Does not have RecA's homology-searching function.</text>
</comment>
<comment type="similarity">
    <text evidence="11 13">Belongs to the RecA family. RadA subfamily.</text>
</comment>
<evidence type="ECO:0000256" key="11">
    <source>
        <dbReference type="HAMAP-Rule" id="MF_01498"/>
    </source>
</evidence>
<dbReference type="GO" id="GO:0005524">
    <property type="term" value="F:ATP binding"/>
    <property type="evidence" value="ECO:0007669"/>
    <property type="project" value="UniProtKB-UniRule"/>
</dbReference>
<dbReference type="GO" id="GO:0000725">
    <property type="term" value="P:recombinational repair"/>
    <property type="evidence" value="ECO:0007669"/>
    <property type="project" value="UniProtKB-UniRule"/>
</dbReference>
<dbReference type="PRINTS" id="PR01874">
    <property type="entry name" value="DNAREPAIRADA"/>
</dbReference>
<keyword evidence="7 11" id="KW-0067">ATP-binding</keyword>
<dbReference type="InterPro" id="IPR027417">
    <property type="entry name" value="P-loop_NTPase"/>
</dbReference>
<dbReference type="PROSITE" id="PS50162">
    <property type="entry name" value="RECA_2"/>
    <property type="match status" value="1"/>
</dbReference>
<keyword evidence="1 11" id="KW-0479">Metal-binding</keyword>
<dbReference type="InterPro" id="IPR004504">
    <property type="entry name" value="DNA_repair_RadA"/>
</dbReference>
<dbReference type="OrthoDB" id="9803906at2"/>
<keyword evidence="6 13" id="KW-0862">Zinc</keyword>
<feature type="binding site" evidence="11">
    <location>
        <begin position="97"/>
        <end position="104"/>
    </location>
    <ligand>
        <name>ATP</name>
        <dbReference type="ChEBI" id="CHEBI:30616"/>
    </ligand>
</feature>
<sequence>MAKPKKRFVCTACGGASTQWSGQCSDCSEWNTLQEDAGGNVTPFSAKHDLSSGGSKLSMTPLNTQVVMPERLKTGIGELDTVLGGGIVHGSATLLGGEPGIGKSTLLIQTVAQLARAGNKVAYVSGEESDNQVRLRAQRLGLADAPVELASGSSVRDILTTMTELRPEVLIVDSIQTVHSDQIEGAPGTVSQVRACSNELIGFAKKTGTALILVGHVTKDGNIAGPRVLEHMVDTVLSFEGDRSHQFRMLRAVKNRFGGTDEIGVFSMGEKGLEEVTNPSSLFLTERDQAVSGSVVFPALEGTRPVLVEIQALVVRLQSGATPRRSVVGWDNNRLSMVLAVLESRYGLSFSNAEVYLAVSGGYRINDPGADLAVAMALVSALADQPVPNETIAFGEISLSGEIRSIAHMGLRLKEAAKLGFTKAVTPRGIAEPPKGIRVEAHQRMNNMIDDVVKKAG</sequence>
<gene>
    <name evidence="11" type="primary">radA</name>
    <name evidence="15" type="ORF">DVR09_14935</name>
</gene>
<dbReference type="SUPFAM" id="SSF52540">
    <property type="entry name" value="P-loop containing nucleoside triphosphate hydrolases"/>
    <property type="match status" value="1"/>
</dbReference>
<comment type="function">
    <text evidence="11">Plays a role in repairing double-strand DNA breaks, probably involving stabilizing or processing branched DNA or blocked replication forks.</text>
</comment>
<feature type="domain" description="RecA family profile 1" evidence="14">
    <location>
        <begin position="68"/>
        <end position="217"/>
    </location>
</feature>
<dbReference type="InterPro" id="IPR003593">
    <property type="entry name" value="AAA+_ATPase"/>
</dbReference>
<evidence type="ECO:0000256" key="4">
    <source>
        <dbReference type="ARBA" id="ARBA00022771"/>
    </source>
</evidence>
<organism evidence="15 16">
    <name type="scientific">Erythrobacter aureus</name>
    <dbReference type="NCBI Taxonomy" id="2182384"/>
    <lineage>
        <taxon>Bacteria</taxon>
        <taxon>Pseudomonadati</taxon>
        <taxon>Pseudomonadota</taxon>
        <taxon>Alphaproteobacteria</taxon>
        <taxon>Sphingomonadales</taxon>
        <taxon>Erythrobacteraceae</taxon>
        <taxon>Erythrobacter/Porphyrobacter group</taxon>
        <taxon>Erythrobacter</taxon>
    </lineage>
</organism>
<dbReference type="Pfam" id="PF18073">
    <property type="entry name" value="Zn_ribbon_LapB"/>
    <property type="match status" value="1"/>
</dbReference>
<keyword evidence="2 11" id="KW-0547">Nucleotide-binding</keyword>
<evidence type="ECO:0000256" key="1">
    <source>
        <dbReference type="ARBA" id="ARBA00022723"/>
    </source>
</evidence>
<dbReference type="Gene3D" id="3.30.230.10">
    <property type="match status" value="1"/>
</dbReference>
<dbReference type="RefSeq" id="WP_115418063.1">
    <property type="nucleotide sequence ID" value="NZ_CP031358.1"/>
</dbReference>
<dbReference type="SUPFAM" id="SSF54211">
    <property type="entry name" value="Ribosomal protein S5 domain 2-like"/>
    <property type="match status" value="1"/>
</dbReference>
<evidence type="ECO:0000313" key="15">
    <source>
        <dbReference type="EMBL" id="AXK43750.1"/>
    </source>
</evidence>
<dbReference type="GO" id="GO:0008270">
    <property type="term" value="F:zinc ion binding"/>
    <property type="evidence" value="ECO:0007669"/>
    <property type="project" value="UniProtKB-KW"/>
</dbReference>
<dbReference type="GO" id="GO:0005829">
    <property type="term" value="C:cytosol"/>
    <property type="evidence" value="ECO:0007669"/>
    <property type="project" value="TreeGrafter"/>
</dbReference>
<dbReference type="EMBL" id="CP031358">
    <property type="protein sequence ID" value="AXK43750.1"/>
    <property type="molecule type" value="Genomic_DNA"/>
</dbReference>
<dbReference type="Pfam" id="PF13481">
    <property type="entry name" value="AAA_25"/>
    <property type="match status" value="1"/>
</dbReference>
<evidence type="ECO:0000313" key="16">
    <source>
        <dbReference type="Proteomes" id="UP000254508"/>
    </source>
</evidence>
<dbReference type="PANTHER" id="PTHR32472:SF10">
    <property type="entry name" value="DNA REPAIR PROTEIN RADA-LIKE PROTEIN"/>
    <property type="match status" value="1"/>
</dbReference>
<dbReference type="AlphaFoldDB" id="A0A345YIJ8"/>
<evidence type="ECO:0000256" key="3">
    <source>
        <dbReference type="ARBA" id="ARBA00022763"/>
    </source>
</evidence>
<dbReference type="PANTHER" id="PTHR32472">
    <property type="entry name" value="DNA REPAIR PROTEIN RADA"/>
    <property type="match status" value="1"/>
</dbReference>
<evidence type="ECO:0000256" key="2">
    <source>
        <dbReference type="ARBA" id="ARBA00022741"/>
    </source>
</evidence>
<evidence type="ECO:0000256" key="6">
    <source>
        <dbReference type="ARBA" id="ARBA00022833"/>
    </source>
</evidence>
<dbReference type="GO" id="GO:0003684">
    <property type="term" value="F:damaged DNA binding"/>
    <property type="evidence" value="ECO:0007669"/>
    <property type="project" value="InterPro"/>
</dbReference>
<dbReference type="CDD" id="cd01121">
    <property type="entry name" value="RadA_SMS_N"/>
    <property type="match status" value="1"/>
</dbReference>
<feature type="region of interest" description="Lon-protease-like" evidence="11">
    <location>
        <begin position="354"/>
        <end position="457"/>
    </location>
</feature>
<dbReference type="SMART" id="SM00382">
    <property type="entry name" value="AAA"/>
    <property type="match status" value="1"/>
</dbReference>
<dbReference type="InterPro" id="IPR020568">
    <property type="entry name" value="Ribosomal_Su5_D2-typ_SF"/>
</dbReference>
<proteinExistence type="inferred from homology"/>
<evidence type="ECO:0000256" key="7">
    <source>
        <dbReference type="ARBA" id="ARBA00022840"/>
    </source>
</evidence>
<keyword evidence="10 11" id="KW-0234">DNA repair</keyword>
<dbReference type="NCBIfam" id="TIGR00416">
    <property type="entry name" value="sms"/>
    <property type="match status" value="1"/>
</dbReference>
<keyword evidence="3 11" id="KW-0227">DNA damage</keyword>
<dbReference type="GO" id="GO:0016787">
    <property type="term" value="F:hydrolase activity"/>
    <property type="evidence" value="ECO:0007669"/>
    <property type="project" value="UniProtKB-KW"/>
</dbReference>
<evidence type="ECO:0000256" key="13">
    <source>
        <dbReference type="RuleBase" id="RU003555"/>
    </source>
</evidence>
<dbReference type="Gene3D" id="3.40.50.300">
    <property type="entry name" value="P-loop containing nucleotide triphosphate hydrolases"/>
    <property type="match status" value="1"/>
</dbReference>
<dbReference type="InterPro" id="IPR020588">
    <property type="entry name" value="RecA_ATP-bd"/>
</dbReference>
<comment type="domain">
    <text evidence="11">The middle region has homology to RecA with ATPase motifs including the RadA KNRFG motif, while the C-terminus is homologous to Lon protease.</text>
</comment>
<dbReference type="KEGG" id="err:DVR09_14935"/>
<keyword evidence="15" id="KW-0614">Plasmid</keyword>
<evidence type="ECO:0000256" key="10">
    <source>
        <dbReference type="ARBA" id="ARBA00023204"/>
    </source>
</evidence>
<keyword evidence="5" id="KW-0378">Hydrolase</keyword>
<accession>A0A345YIJ8</accession>
<evidence type="ECO:0000256" key="8">
    <source>
        <dbReference type="ARBA" id="ARBA00023016"/>
    </source>
</evidence>
<keyword evidence="8 11" id="KW-0346">Stress response</keyword>
<keyword evidence="9 11" id="KW-0238">DNA-binding</keyword>
<dbReference type="Proteomes" id="UP000254508">
    <property type="component" value="Plasmid unnamed"/>
</dbReference>
<keyword evidence="4 13" id="KW-0863">Zinc-finger</keyword>
<reference evidence="15 16" key="1">
    <citation type="submission" date="2018-07" db="EMBL/GenBank/DDBJ databases">
        <title>Genome sequence of Erythrobacter strain YH-07, an antagonistic bacterium isolated from Yellow Sea.</title>
        <authorList>
            <person name="Tang T."/>
            <person name="Liu Q."/>
            <person name="Sun X."/>
        </authorList>
    </citation>
    <scope>NUCLEOTIDE SEQUENCE [LARGE SCALE GENOMIC DNA]</scope>
    <source>
        <strain evidence="15 16">YH-07</strain>
        <plasmid evidence="15 16">unnamed</plasmid>
    </source>
</reference>
<dbReference type="FunFam" id="3.40.50.300:FF:000050">
    <property type="entry name" value="DNA repair protein RadA"/>
    <property type="match status" value="1"/>
</dbReference>
<feature type="short sequence motif" description="RadA KNRFG motif" evidence="11">
    <location>
        <begin position="254"/>
        <end position="258"/>
    </location>
</feature>
<geneLocation type="plasmid" evidence="15 16">
    <name>unnamed</name>
</geneLocation>